<dbReference type="EMBL" id="BMLT01000003">
    <property type="protein sequence ID" value="GGO80040.1"/>
    <property type="molecule type" value="Genomic_DNA"/>
</dbReference>
<evidence type="ECO:0000313" key="3">
    <source>
        <dbReference type="Proteomes" id="UP000599578"/>
    </source>
</evidence>
<evidence type="ECO:0000313" key="2">
    <source>
        <dbReference type="EMBL" id="GGO80040.1"/>
    </source>
</evidence>
<protein>
    <submittedName>
        <fullName evidence="2">Uncharacterized protein</fullName>
    </submittedName>
</protein>
<comment type="caution">
    <text evidence="2">The sequence shown here is derived from an EMBL/GenBank/DDBJ whole genome shotgun (WGS) entry which is preliminary data.</text>
</comment>
<reference evidence="2 3" key="1">
    <citation type="journal article" date="2014" name="Int. J. Syst. Evol. Microbiol.">
        <title>Complete genome sequence of Corynebacterium casei LMG S-19264T (=DSM 44701T), isolated from a smear-ripened cheese.</title>
        <authorList>
            <consortium name="US DOE Joint Genome Institute (JGI-PGF)"/>
            <person name="Walter F."/>
            <person name="Albersmeier A."/>
            <person name="Kalinowski J."/>
            <person name="Ruckert C."/>
        </authorList>
    </citation>
    <scope>NUCLEOTIDE SEQUENCE [LARGE SCALE GENOMIC DNA]</scope>
    <source>
        <strain evidence="2 3">CGMCC 1.7286</strain>
    </source>
</reference>
<evidence type="ECO:0000256" key="1">
    <source>
        <dbReference type="SAM" id="Phobius"/>
    </source>
</evidence>
<gene>
    <name evidence="2" type="ORF">GCM10011348_15840</name>
</gene>
<keyword evidence="1" id="KW-0812">Transmembrane</keyword>
<name>A0A918DRZ0_9GAMM</name>
<dbReference type="AlphaFoldDB" id="A0A918DRZ0"/>
<keyword evidence="3" id="KW-1185">Reference proteome</keyword>
<accession>A0A918DRZ0</accession>
<proteinExistence type="predicted"/>
<keyword evidence="1" id="KW-0472">Membrane</keyword>
<sequence length="179" mass="20750">MDEVKCVWDWQMVTGIASSVIALCALWISVWQGWSTRKHNKLSCRPHLTCWEDVDWDESTWRVVLENNGVGPAFIKSFTVKLDGAVVSGYGYDPLEEVIEVILHGLRRKEYFSYVGSGYALGVGEKRRMIDIRFLDCNAPDEEAMREKLKRIDVIIEYENLYGKMFRYSSYEELAMRSS</sequence>
<organism evidence="2 3">
    <name type="scientific">Marinobacterium nitratireducens</name>
    <dbReference type="NCBI Taxonomy" id="518897"/>
    <lineage>
        <taxon>Bacteria</taxon>
        <taxon>Pseudomonadati</taxon>
        <taxon>Pseudomonadota</taxon>
        <taxon>Gammaproteobacteria</taxon>
        <taxon>Oceanospirillales</taxon>
        <taxon>Oceanospirillaceae</taxon>
        <taxon>Marinobacterium</taxon>
    </lineage>
</organism>
<dbReference type="Proteomes" id="UP000599578">
    <property type="component" value="Unassembled WGS sequence"/>
</dbReference>
<keyword evidence="1" id="KW-1133">Transmembrane helix</keyword>
<feature type="transmembrane region" description="Helical" evidence="1">
    <location>
        <begin position="12"/>
        <end position="31"/>
    </location>
</feature>